<dbReference type="InterPro" id="IPR010753">
    <property type="entry name" value="DUF1330"/>
</dbReference>
<dbReference type="RefSeq" id="WP_099186069.1">
    <property type="nucleotide sequence ID" value="NZ_BEWI01000032.1"/>
</dbReference>
<reference evidence="2 3" key="2">
    <citation type="journal article" date="2013" name="Environ. Sci. Technol.">
        <title>The 4-tert-butylphenol-utilizing bacterium Sphingobium fuliginis OMI can degrade bisphenols via phenolic ring hydroxylation and meta-cleavage pathway.</title>
        <authorList>
            <person name="Ogata Y."/>
            <person name="Goda S."/>
            <person name="Toyama T."/>
            <person name="Sei K."/>
            <person name="Ike M."/>
        </authorList>
    </citation>
    <scope>NUCLEOTIDE SEQUENCE [LARGE SCALE GENOMIC DNA]</scope>
    <source>
        <strain evidence="2 3">OMI</strain>
    </source>
</reference>
<protein>
    <submittedName>
        <fullName evidence="2">Uncharacterized conserved protein</fullName>
    </submittedName>
</protein>
<dbReference type="InterPro" id="IPR011008">
    <property type="entry name" value="Dimeric_a/b-barrel"/>
</dbReference>
<dbReference type="AlphaFoldDB" id="A0A292ZH52"/>
<feature type="domain" description="DUF1330" evidence="1">
    <location>
        <begin position="3"/>
        <end position="95"/>
    </location>
</feature>
<name>A0A292ZH52_SPHSA</name>
<dbReference type="Pfam" id="PF07045">
    <property type="entry name" value="DUF1330"/>
    <property type="match status" value="1"/>
</dbReference>
<dbReference type="Proteomes" id="UP000221538">
    <property type="component" value="Unassembled WGS sequence"/>
</dbReference>
<comment type="caution">
    <text evidence="2">The sequence shown here is derived from an EMBL/GenBank/DDBJ whole genome shotgun (WGS) entry which is preliminary data.</text>
</comment>
<dbReference type="Gene3D" id="3.30.70.100">
    <property type="match status" value="1"/>
</dbReference>
<reference evidence="2 3" key="1">
    <citation type="journal article" date="2013" name="Biodegradation">
        <title>Occurrence of 4-tert-butylphenol (4-t-BP) biodegradation in an aquatic sample caused by the presence of Spirodela polyrrhiza and isolation of a 4-t-BP-utilizing bacterium.</title>
        <authorList>
            <person name="Ogata Y."/>
            <person name="Toyama T."/>
            <person name="Yu N."/>
            <person name="Wang X."/>
            <person name="Sei K."/>
            <person name="Ike M."/>
        </authorList>
    </citation>
    <scope>NUCLEOTIDE SEQUENCE [LARGE SCALE GENOMIC DNA]</scope>
    <source>
        <strain evidence="2 3">OMI</strain>
    </source>
</reference>
<organism evidence="2 3">
    <name type="scientific">Sphingobium fuliginis (strain ATCC 27551)</name>
    <dbReference type="NCBI Taxonomy" id="336203"/>
    <lineage>
        <taxon>Bacteria</taxon>
        <taxon>Pseudomonadati</taxon>
        <taxon>Pseudomonadota</taxon>
        <taxon>Alphaproteobacteria</taxon>
        <taxon>Sphingomonadales</taxon>
        <taxon>Sphingomonadaceae</taxon>
        <taxon>Sphingobium</taxon>
    </lineage>
</organism>
<evidence type="ECO:0000313" key="3">
    <source>
        <dbReference type="Proteomes" id="UP000221538"/>
    </source>
</evidence>
<gene>
    <name evidence="2" type="ORF">SFOMI_2728</name>
</gene>
<accession>A0A292ZH52</accession>
<evidence type="ECO:0000313" key="2">
    <source>
        <dbReference type="EMBL" id="GAY22173.1"/>
    </source>
</evidence>
<evidence type="ECO:0000259" key="1">
    <source>
        <dbReference type="Pfam" id="PF07045"/>
    </source>
</evidence>
<sequence>MPAFLIYICQSVEDREELETYWRDAPQTFTGYEFSPLAVYTPFDLLEGEGTVEGVVVAQFSSMEEGRKWFHSPEYSAVRKHRERGGRYLGLLVDGGMIVDPKARMVGAS</sequence>
<proteinExistence type="predicted"/>
<dbReference type="EMBL" id="BEWI01000032">
    <property type="protein sequence ID" value="GAY22173.1"/>
    <property type="molecule type" value="Genomic_DNA"/>
</dbReference>
<dbReference type="SUPFAM" id="SSF54909">
    <property type="entry name" value="Dimeric alpha+beta barrel"/>
    <property type="match status" value="1"/>
</dbReference>